<sequence>MGGMSRWLDVEEGTNDVRLDTIPSNIGIADLNNDNEFKLLVGDMGNSEEPKLKIFEGAMLISDINLPDVPLSVVSFYASETQPKPPPLVAVAFNSRIDIYRNFKVFYRFQLPSIKIEESEIEIWKQLKDPTNYNDTSVTRLCEELESLSNDLCYQSKTFLLMTIEEKLSFLETAELPNEIPTEFVCLTTLKMSALDKMAVSCLVVGTEDGDIIVLDPHTFTQLLKANLNTVKSQPYQIVATGLYNTEYRITIATR</sequence>
<dbReference type="PANTHER" id="PTHR20870:SF0">
    <property type="entry name" value="BARDET-BIEDL SYNDROME 1 PROTEIN"/>
    <property type="match status" value="1"/>
</dbReference>
<comment type="caution">
    <text evidence="2">The sequence shown here is derived from an EMBL/GenBank/DDBJ whole genome shotgun (WGS) entry which is preliminary data.</text>
</comment>
<evidence type="ECO:0000259" key="1">
    <source>
        <dbReference type="Pfam" id="PF14779"/>
    </source>
</evidence>
<evidence type="ECO:0000313" key="2">
    <source>
        <dbReference type="EMBL" id="CAK1552617.1"/>
    </source>
</evidence>
<dbReference type="GO" id="GO:0005119">
    <property type="term" value="F:smoothened binding"/>
    <property type="evidence" value="ECO:0007669"/>
    <property type="project" value="TreeGrafter"/>
</dbReference>
<keyword evidence="3" id="KW-1185">Reference proteome</keyword>
<dbReference type="GO" id="GO:0005930">
    <property type="term" value="C:axoneme"/>
    <property type="evidence" value="ECO:0007669"/>
    <property type="project" value="TreeGrafter"/>
</dbReference>
<gene>
    <name evidence="2" type="ORF">LNINA_LOCUS11650</name>
</gene>
<accession>A0AAV1JWV7</accession>
<name>A0AAV1JWV7_9NEOP</name>
<evidence type="ECO:0000313" key="3">
    <source>
        <dbReference type="Proteomes" id="UP001497472"/>
    </source>
</evidence>
<proteinExistence type="predicted"/>
<dbReference type="AlphaFoldDB" id="A0AAV1JWV7"/>
<feature type="domain" description="Bardet-Biedl syndrome 1 N-terminal" evidence="1">
    <location>
        <begin position="7"/>
        <end position="255"/>
    </location>
</feature>
<dbReference type="GO" id="GO:0034464">
    <property type="term" value="C:BBSome"/>
    <property type="evidence" value="ECO:0007669"/>
    <property type="project" value="InterPro"/>
</dbReference>
<dbReference type="InterPro" id="IPR028784">
    <property type="entry name" value="BBS1"/>
</dbReference>
<dbReference type="EMBL" id="CAVLEF010000156">
    <property type="protein sequence ID" value="CAK1552617.1"/>
    <property type="molecule type" value="Genomic_DNA"/>
</dbReference>
<dbReference type="GO" id="GO:1905515">
    <property type="term" value="P:non-motile cilium assembly"/>
    <property type="evidence" value="ECO:0007669"/>
    <property type="project" value="InterPro"/>
</dbReference>
<organism evidence="2 3">
    <name type="scientific">Leptosia nina</name>
    <dbReference type="NCBI Taxonomy" id="320188"/>
    <lineage>
        <taxon>Eukaryota</taxon>
        <taxon>Metazoa</taxon>
        <taxon>Ecdysozoa</taxon>
        <taxon>Arthropoda</taxon>
        <taxon>Hexapoda</taxon>
        <taxon>Insecta</taxon>
        <taxon>Pterygota</taxon>
        <taxon>Neoptera</taxon>
        <taxon>Endopterygota</taxon>
        <taxon>Lepidoptera</taxon>
        <taxon>Glossata</taxon>
        <taxon>Ditrysia</taxon>
        <taxon>Papilionoidea</taxon>
        <taxon>Pieridae</taxon>
        <taxon>Pierinae</taxon>
        <taxon>Leptosia</taxon>
    </lineage>
</organism>
<dbReference type="GO" id="GO:0061512">
    <property type="term" value="P:protein localization to cilium"/>
    <property type="evidence" value="ECO:0007669"/>
    <property type="project" value="TreeGrafter"/>
</dbReference>
<dbReference type="GO" id="GO:0005113">
    <property type="term" value="F:patched binding"/>
    <property type="evidence" value="ECO:0007669"/>
    <property type="project" value="TreeGrafter"/>
</dbReference>
<dbReference type="GO" id="GO:0005813">
    <property type="term" value="C:centrosome"/>
    <property type="evidence" value="ECO:0007669"/>
    <property type="project" value="TreeGrafter"/>
</dbReference>
<dbReference type="InterPro" id="IPR032728">
    <property type="entry name" value="BBS1_N"/>
</dbReference>
<dbReference type="Proteomes" id="UP001497472">
    <property type="component" value="Unassembled WGS sequence"/>
</dbReference>
<dbReference type="PANTHER" id="PTHR20870">
    <property type="entry name" value="BARDET-BIEDL SYNDROME 1 PROTEIN"/>
    <property type="match status" value="1"/>
</dbReference>
<protein>
    <recommendedName>
        <fullName evidence="1">Bardet-Biedl syndrome 1 N-terminal domain-containing protein</fullName>
    </recommendedName>
</protein>
<dbReference type="Pfam" id="PF14779">
    <property type="entry name" value="BBS1"/>
    <property type="match status" value="1"/>
</dbReference>
<reference evidence="2 3" key="1">
    <citation type="submission" date="2023-11" db="EMBL/GenBank/DDBJ databases">
        <authorList>
            <person name="Okamura Y."/>
        </authorList>
    </citation>
    <scope>NUCLEOTIDE SEQUENCE [LARGE SCALE GENOMIC DNA]</scope>
</reference>